<evidence type="ECO:0000313" key="9">
    <source>
        <dbReference type="EnsemblMetazoa" id="AFAF017458-PA"/>
    </source>
</evidence>
<dbReference type="FunFam" id="3.40.50.1820:FF:000155">
    <property type="entry name" value="Carboxylic ester hydrolase"/>
    <property type="match status" value="1"/>
</dbReference>
<dbReference type="EMBL" id="AXCN02000446">
    <property type="status" value="NOT_ANNOTATED_CDS"/>
    <property type="molecule type" value="Genomic_DNA"/>
</dbReference>
<dbReference type="InterPro" id="IPR002018">
    <property type="entry name" value="CarbesteraseB"/>
</dbReference>
<dbReference type="InterPro" id="IPR019826">
    <property type="entry name" value="Carboxylesterase_B_AS"/>
</dbReference>
<dbReference type="InterPro" id="IPR019819">
    <property type="entry name" value="Carboxylesterase_B_CS"/>
</dbReference>
<keyword evidence="4" id="KW-1015">Disulfide bond</keyword>
<feature type="domain" description="Carboxylesterase type B" evidence="8">
    <location>
        <begin position="574"/>
        <end position="1056"/>
    </location>
</feature>
<evidence type="ECO:0000256" key="4">
    <source>
        <dbReference type="ARBA" id="ARBA00023157"/>
    </source>
</evidence>
<dbReference type="EnsemblMetazoa" id="AFAF017458-RA">
    <property type="protein sequence ID" value="AFAF017458-PA"/>
    <property type="gene ID" value="AFAF017458"/>
</dbReference>
<protein>
    <recommendedName>
        <fullName evidence="6">carboxylesterase</fullName>
        <ecNumber evidence="6">3.1.1.1</ecNumber>
    </recommendedName>
</protein>
<dbReference type="PANTHER" id="PTHR43142">
    <property type="entry name" value="CARBOXYLIC ESTER HYDROLASE"/>
    <property type="match status" value="1"/>
</dbReference>
<dbReference type="SUPFAM" id="SSF53474">
    <property type="entry name" value="alpha/beta-Hydrolases"/>
    <property type="match status" value="2"/>
</dbReference>
<evidence type="ECO:0000256" key="3">
    <source>
        <dbReference type="ARBA" id="ARBA00022801"/>
    </source>
</evidence>
<evidence type="ECO:0000313" key="10">
    <source>
        <dbReference type="Proteomes" id="UP000075886"/>
    </source>
</evidence>
<accession>A0A182QV29</accession>
<name>A0A182QV29_9DIPT</name>
<keyword evidence="7" id="KW-0732">Signal</keyword>
<reference evidence="10" key="1">
    <citation type="submission" date="2014-01" db="EMBL/GenBank/DDBJ databases">
        <title>The Genome Sequence of Anopheles farauti FAR1 (V2).</title>
        <authorList>
            <consortium name="The Broad Institute Genomics Platform"/>
            <person name="Neafsey D.E."/>
            <person name="Besansky N."/>
            <person name="Howell P."/>
            <person name="Walton C."/>
            <person name="Young S.K."/>
            <person name="Zeng Q."/>
            <person name="Gargeya S."/>
            <person name="Fitzgerald M."/>
            <person name="Haas B."/>
            <person name="Abouelleil A."/>
            <person name="Allen A.W."/>
            <person name="Alvarado L."/>
            <person name="Arachchi H.M."/>
            <person name="Berlin A.M."/>
            <person name="Chapman S.B."/>
            <person name="Gainer-Dewar J."/>
            <person name="Goldberg J."/>
            <person name="Griggs A."/>
            <person name="Gujja S."/>
            <person name="Hansen M."/>
            <person name="Howarth C."/>
            <person name="Imamovic A."/>
            <person name="Ireland A."/>
            <person name="Larimer J."/>
            <person name="McCowan C."/>
            <person name="Murphy C."/>
            <person name="Pearson M."/>
            <person name="Poon T.W."/>
            <person name="Priest M."/>
            <person name="Roberts A."/>
            <person name="Saif S."/>
            <person name="Shea T."/>
            <person name="Sisk P."/>
            <person name="Sykes S."/>
            <person name="Wortman J."/>
            <person name="Nusbaum C."/>
            <person name="Birren B."/>
        </authorList>
    </citation>
    <scope>NUCLEOTIDE SEQUENCE [LARGE SCALE GENOMIC DNA]</scope>
    <source>
        <strain evidence="10">FAR1</strain>
    </source>
</reference>
<dbReference type="Proteomes" id="UP000075886">
    <property type="component" value="Unassembled WGS sequence"/>
</dbReference>
<dbReference type="GO" id="GO:0106435">
    <property type="term" value="F:carboxylesterase activity"/>
    <property type="evidence" value="ECO:0007669"/>
    <property type="project" value="UniProtKB-EC"/>
</dbReference>
<evidence type="ECO:0000256" key="5">
    <source>
        <dbReference type="ARBA" id="ARBA00023180"/>
    </source>
</evidence>
<dbReference type="PROSITE" id="PS00122">
    <property type="entry name" value="CARBOXYLESTERASE_B_1"/>
    <property type="match status" value="2"/>
</dbReference>
<dbReference type="InterPro" id="IPR029058">
    <property type="entry name" value="AB_hydrolase_fold"/>
</dbReference>
<keyword evidence="3" id="KW-0378">Hydrolase</keyword>
<dbReference type="EC" id="3.1.1.1" evidence="6"/>
<evidence type="ECO:0000256" key="2">
    <source>
        <dbReference type="ARBA" id="ARBA00022487"/>
    </source>
</evidence>
<dbReference type="AlphaFoldDB" id="A0A182QV29"/>
<evidence type="ECO:0000256" key="7">
    <source>
        <dbReference type="SAM" id="SignalP"/>
    </source>
</evidence>
<dbReference type="VEuPathDB" id="VectorBase:AFAF017458"/>
<keyword evidence="10" id="KW-1185">Reference proteome</keyword>
<dbReference type="Gene3D" id="3.40.50.1820">
    <property type="entry name" value="alpha/beta hydrolase"/>
    <property type="match status" value="2"/>
</dbReference>
<dbReference type="PANTHER" id="PTHR43142:SF1">
    <property type="entry name" value="CARBOXYLIC ESTER HYDROLASE"/>
    <property type="match status" value="1"/>
</dbReference>
<feature type="domain" description="Carboxylesterase type B" evidence="8">
    <location>
        <begin position="27"/>
        <end position="517"/>
    </location>
</feature>
<dbReference type="STRING" id="69004.A0A182QV29"/>
<dbReference type="Pfam" id="PF00135">
    <property type="entry name" value="COesterase"/>
    <property type="match status" value="2"/>
</dbReference>
<dbReference type="PROSITE" id="PS00941">
    <property type="entry name" value="CARBOXYLESTERASE_B_2"/>
    <property type="match status" value="1"/>
</dbReference>
<evidence type="ECO:0000256" key="1">
    <source>
        <dbReference type="ARBA" id="ARBA00005964"/>
    </source>
</evidence>
<proteinExistence type="inferred from homology"/>
<feature type="chain" id="PRO_5008133522" description="carboxylesterase" evidence="7">
    <location>
        <begin position="20"/>
        <end position="1104"/>
    </location>
</feature>
<comment type="similarity">
    <text evidence="1">Belongs to the type-B carboxylesterase/lipase family.</text>
</comment>
<organism evidence="9 10">
    <name type="scientific">Anopheles farauti</name>
    <dbReference type="NCBI Taxonomy" id="69004"/>
    <lineage>
        <taxon>Eukaryota</taxon>
        <taxon>Metazoa</taxon>
        <taxon>Ecdysozoa</taxon>
        <taxon>Arthropoda</taxon>
        <taxon>Hexapoda</taxon>
        <taxon>Insecta</taxon>
        <taxon>Pterygota</taxon>
        <taxon>Neoptera</taxon>
        <taxon>Endopterygota</taxon>
        <taxon>Diptera</taxon>
        <taxon>Nematocera</taxon>
        <taxon>Culicoidea</taxon>
        <taxon>Culicidae</taxon>
        <taxon>Anophelinae</taxon>
        <taxon>Anopheles</taxon>
    </lineage>
</organism>
<sequence>MQPVVSFCALLAIWPALVAFGQLKHSRVCTELGCLQGTSMTDANYLKFDAFLGIPFAKPPVGKLRFKKPLPVEPWTEDYNATESKPSCMQKSFLLPNQPVVGDENCLFLNVYRPKGTNTTNPLPVMVFVHGGGYFYGSADPQYYGPEHILATRKVILVTIQYRLGVFGFLATGDAHATGNYGMLDQVLALKWVAAHIGSFGGDPRSVTLFGQSAGAASVQLHMISPLSRGLFQRAIIMSGSALSVWSLPIEDPLALARKQAKLLGVSEADELTTAELVDVLQYLDAKVLTASMPHLRTWFEHPIVMYRPTVQGQEVPAEERFLPDDPRKLWSEGQYADVPIMLGTVPNEGAVASLPILHNATILKQLNSDIEQLLPHVLAVKGTSWSRQQLKGRYFPEAPENRWINENNSEQFTKMMSDGLIIYPTVRSLLAYTASNSSACRRTTLYSFEFTGRNSYSKFYTSTDGDYGVCHSDDLPYLFRITDLFEDFALDSPEHEMSTVWTDFLVDFATAGSEDRPTSPSSCDERIKRVTFRNAASRPDGAPSPSAVSVSRDVGLSRELLEMHDFWDTLYSDGCLRGILMQNSVGESYPAFWGIPFAKPPLGKLRFANPQPNEPWEGKYDASKAKDACIQKVALVPTAPMFGVEDCLYLNVFTPTLKRTVDGPLPVLVYIHGGGYLYGSAQPEQRDPARFMTSRRVIVVTFQYRLSVFGFFSTGDRSASGNFGMKDQVMALRWVKRNIRAFGGDPRRVTIFGESAGGACTQFHLISPLSRGLFQRAITMSGSALSTWSVPIEDPLALARAQAQVVGIPGADVMPTAELVAKMREVNAIELTKSIEALKLWDIHPITLYHPVVEPTDEPEPFLTEDPRQAWRRGAYASVPWMTGSIPTDGSIVTQTIYRNSSLVADLNSRFVQLLPLILRTPITRDKLSSLRNRFFKNTPLSKWVTKDNYDELTQLMSEAWFLYPMVRSVKQHLTNRKPTPTSVYQFRFRGRYSFSKLFTGTDLPYGLSHPDEMIYLFRMALFFPDFPPGSPEAEMCQRWVKFFIDFATQEQIEHEGTCHGRECEIVTFTNTNNTYFPVSMKLVPGLDEDMYSFWRGIYEDGI</sequence>
<feature type="signal peptide" evidence="7">
    <location>
        <begin position="1"/>
        <end position="19"/>
    </location>
</feature>
<reference evidence="9" key="2">
    <citation type="submission" date="2020-05" db="UniProtKB">
        <authorList>
            <consortium name="EnsemblMetazoa"/>
        </authorList>
    </citation>
    <scope>IDENTIFICATION</scope>
    <source>
        <strain evidence="9">FAR1</strain>
    </source>
</reference>
<keyword evidence="5" id="KW-0325">Glycoprotein</keyword>
<keyword evidence="2" id="KW-0719">Serine esterase</keyword>
<evidence type="ECO:0000259" key="8">
    <source>
        <dbReference type="Pfam" id="PF00135"/>
    </source>
</evidence>
<evidence type="ECO:0000256" key="6">
    <source>
        <dbReference type="ARBA" id="ARBA00039155"/>
    </source>
</evidence>